<dbReference type="SUPFAM" id="SSF56219">
    <property type="entry name" value="DNase I-like"/>
    <property type="match status" value="1"/>
</dbReference>
<protein>
    <submittedName>
        <fullName evidence="2">Inpp5d protein</fullName>
    </submittedName>
</protein>
<dbReference type="Gene3D" id="3.60.10.10">
    <property type="entry name" value="Endonuclease/exonuclease/phosphatase"/>
    <property type="match status" value="1"/>
</dbReference>
<dbReference type="OrthoDB" id="62798at2759"/>
<dbReference type="EMBL" id="CAJNIZ010033880">
    <property type="protein sequence ID" value="CAE7548629.1"/>
    <property type="molecule type" value="Genomic_DNA"/>
</dbReference>
<reference evidence="2" key="1">
    <citation type="submission" date="2021-02" db="EMBL/GenBank/DDBJ databases">
        <authorList>
            <person name="Dougan E. K."/>
            <person name="Rhodes N."/>
            <person name="Thang M."/>
            <person name="Chan C."/>
        </authorList>
    </citation>
    <scope>NUCLEOTIDE SEQUENCE</scope>
</reference>
<dbReference type="GO" id="GO:0004439">
    <property type="term" value="F:phosphatidylinositol-4,5-bisphosphate 5-phosphatase activity"/>
    <property type="evidence" value="ECO:0007669"/>
    <property type="project" value="TreeGrafter"/>
</dbReference>
<dbReference type="Pfam" id="PF22669">
    <property type="entry name" value="Exo_endo_phos2"/>
    <property type="match status" value="1"/>
</dbReference>
<sequence>MSVPRISSLVGLLEAYARLTIYHMETNQLLCDAVVAREKDLAPALIIQAARACAALAYAHPGIIRLATACMAEFGEQLTEEDFDFLGRALEDLGVLGEDSRLMLASFSAFPTTLNLDGGKPLVAQLVAACKHLRTIQLRAGTRFGGRTCELWDKADKVVLKVFAGTWNLGNASPPDDLQDWLRPGYDIYLVGVQECNYHPRPWIDTCAKDWCQTVEENLPGLVRICQHEMGHCQILCYAREKVSRSIHNVAASHEETGLGGLLANKGGLAMSFWIGDTSICFVCSHLAAHQGNIDRRNSDTAHIIEGICLTKDQLRPLTHQFTHVFWVGDLNYRIDLDREACEDLISEHAWDKLREHDQLLKVQKEEKAFWTFQEGPLNFAPTYQHIPGMPPDPETGLRAYDPKKARVPSWTDRILWQSFPDVDLTLEPGSYDSSPMLCTSDHSPVSAVFDMPLTKPYRIEEKGGCLYIQIRNLQATGLPPGDHHVSFWGQYCERTRHTRNATSKDGYAEFSKVTLQTKPGVCSSKWVQTRHLLVAIYKVDDYVDSAHMKSHPVSTLMALTGMVDSFEEPDGYGVVSLRGAGTCKAFTAKLSNSTGSHVGSLHGEIRISSVTSAESQLDFEISNIIPKTDVNAELRDGSQLSGQLSGCCLNVKTMRLL</sequence>
<evidence type="ECO:0000313" key="2">
    <source>
        <dbReference type="EMBL" id="CAE7548629.1"/>
    </source>
</evidence>
<comment type="caution">
    <text evidence="2">The sequence shown here is derived from an EMBL/GenBank/DDBJ whole genome shotgun (WGS) entry which is preliminary data.</text>
</comment>
<feature type="domain" description="Inositol polyphosphate-related phosphatase" evidence="1">
    <location>
        <begin position="158"/>
        <end position="458"/>
    </location>
</feature>
<dbReference type="SMART" id="SM00128">
    <property type="entry name" value="IPPc"/>
    <property type="match status" value="1"/>
</dbReference>
<organism evidence="2 3">
    <name type="scientific">Symbiodinium pilosum</name>
    <name type="common">Dinoflagellate</name>
    <dbReference type="NCBI Taxonomy" id="2952"/>
    <lineage>
        <taxon>Eukaryota</taxon>
        <taxon>Sar</taxon>
        <taxon>Alveolata</taxon>
        <taxon>Dinophyceae</taxon>
        <taxon>Suessiales</taxon>
        <taxon>Symbiodiniaceae</taxon>
        <taxon>Symbiodinium</taxon>
    </lineage>
</organism>
<name>A0A812TTS3_SYMPI</name>
<dbReference type="InterPro" id="IPR000300">
    <property type="entry name" value="IPPc"/>
</dbReference>
<keyword evidence="3" id="KW-1185">Reference proteome</keyword>
<dbReference type="InterPro" id="IPR036691">
    <property type="entry name" value="Endo/exonu/phosph_ase_sf"/>
</dbReference>
<accession>A0A812TTS3</accession>
<dbReference type="AlphaFoldDB" id="A0A812TTS3"/>
<proteinExistence type="predicted"/>
<dbReference type="PANTHER" id="PTHR11200:SF291">
    <property type="entry name" value="INOSITOL 5-PHOSPHATASE"/>
    <property type="match status" value="1"/>
</dbReference>
<dbReference type="PANTHER" id="PTHR11200">
    <property type="entry name" value="INOSITOL 5-PHOSPHATASE"/>
    <property type="match status" value="1"/>
</dbReference>
<dbReference type="Proteomes" id="UP000649617">
    <property type="component" value="Unassembled WGS sequence"/>
</dbReference>
<dbReference type="GO" id="GO:0046856">
    <property type="term" value="P:phosphatidylinositol dephosphorylation"/>
    <property type="evidence" value="ECO:0007669"/>
    <property type="project" value="InterPro"/>
</dbReference>
<evidence type="ECO:0000259" key="1">
    <source>
        <dbReference type="SMART" id="SM00128"/>
    </source>
</evidence>
<evidence type="ECO:0000313" key="3">
    <source>
        <dbReference type="Proteomes" id="UP000649617"/>
    </source>
</evidence>
<dbReference type="InterPro" id="IPR046985">
    <property type="entry name" value="IP5"/>
</dbReference>
<gene>
    <name evidence="2" type="primary">Inpp5d</name>
    <name evidence="2" type="ORF">SPIL2461_LOCUS14562</name>
</gene>